<name>A0A0G4GQY4_9ALVE</name>
<dbReference type="VEuPathDB" id="CryptoDB:Cvel_22990"/>
<proteinExistence type="predicted"/>
<organism evidence="2">
    <name type="scientific">Chromera velia CCMP2878</name>
    <dbReference type="NCBI Taxonomy" id="1169474"/>
    <lineage>
        <taxon>Eukaryota</taxon>
        <taxon>Sar</taxon>
        <taxon>Alveolata</taxon>
        <taxon>Colpodellida</taxon>
        <taxon>Chromeraceae</taxon>
        <taxon>Chromera</taxon>
    </lineage>
</organism>
<evidence type="ECO:0000256" key="1">
    <source>
        <dbReference type="SAM" id="MobiDB-lite"/>
    </source>
</evidence>
<dbReference type="AlphaFoldDB" id="A0A0G4GQY4"/>
<protein>
    <submittedName>
        <fullName evidence="2">Uncharacterized protein</fullName>
    </submittedName>
</protein>
<reference evidence="2" key="1">
    <citation type="submission" date="2014-11" db="EMBL/GenBank/DDBJ databases">
        <authorList>
            <person name="Otto D Thomas"/>
            <person name="Naeem Raeece"/>
        </authorList>
    </citation>
    <scope>NUCLEOTIDE SEQUENCE</scope>
</reference>
<gene>
    <name evidence="2" type="ORF">Cvel_22990</name>
</gene>
<feature type="region of interest" description="Disordered" evidence="1">
    <location>
        <begin position="84"/>
        <end position="124"/>
    </location>
</feature>
<feature type="region of interest" description="Disordered" evidence="1">
    <location>
        <begin position="150"/>
        <end position="169"/>
    </location>
</feature>
<feature type="compositionally biased region" description="Polar residues" evidence="1">
    <location>
        <begin position="101"/>
        <end position="115"/>
    </location>
</feature>
<accession>A0A0G4GQY4</accession>
<evidence type="ECO:0000313" key="2">
    <source>
        <dbReference type="EMBL" id="CEM32877.1"/>
    </source>
</evidence>
<sequence>MNAGDVLAEWNLCSHLFHAKCLVQPGAQATLKVGKTDIQYINSCRMCRSGERKSDNSRPLLRHLEREVWTSRETEQLKELQDLVKNQGGGPGEDDSEPEAVTTQGSGTPSESNPMNAGPGDVVIEAPPRGRFDLLLPLFLWRAGGAARRERGSLRRRRREEGKERRRTARAAKKKIAILRCTRTVSDYNNKFDVEALKLKKAGTSEWDLLNSYIEGLLPAVMFQTNRQEPQTLQEAMEKALDNEALLQQASARGGKWAKGAGPIPGGSPPIDLTGPAPMELCGVRRGMLLCDPRLPQALWEERWRRGLCLRCGDSNH</sequence>
<feature type="compositionally biased region" description="Basic and acidic residues" evidence="1">
    <location>
        <begin position="150"/>
        <end position="164"/>
    </location>
</feature>
<dbReference type="EMBL" id="CDMZ01001457">
    <property type="protein sequence ID" value="CEM32877.1"/>
    <property type="molecule type" value="Genomic_DNA"/>
</dbReference>